<dbReference type="EMBL" id="LYXU01000102">
    <property type="protein sequence ID" value="OBS16351.1"/>
    <property type="molecule type" value="Genomic_DNA"/>
</dbReference>
<keyword evidence="8" id="KW-1185">Reference proteome</keyword>
<dbReference type="EMBL" id="LYXU01000109">
    <property type="protein sequence ID" value="OBS16206.1"/>
    <property type="molecule type" value="Genomic_DNA"/>
</dbReference>
<name>A0A1B8A7B1_FUSPO</name>
<dbReference type="PROSITE" id="PS50297">
    <property type="entry name" value="ANK_REP_REGION"/>
    <property type="match status" value="1"/>
</dbReference>
<dbReference type="PROSITE" id="PS50088">
    <property type="entry name" value="ANK_REPEAT"/>
    <property type="match status" value="1"/>
</dbReference>
<evidence type="ECO:0000313" key="8">
    <source>
        <dbReference type="Proteomes" id="UP000091967"/>
    </source>
</evidence>
<dbReference type="AlphaFoldDB" id="A0A1B8A7B1"/>
<evidence type="ECO:0000256" key="3">
    <source>
        <dbReference type="PROSITE-ProRule" id="PRU00023"/>
    </source>
</evidence>
<protein>
    <submittedName>
        <fullName evidence="7">Uncharacterized protein</fullName>
    </submittedName>
</protein>
<dbReference type="Pfam" id="PF12796">
    <property type="entry name" value="Ank_2"/>
    <property type="match status" value="1"/>
</dbReference>
<evidence type="ECO:0000313" key="6">
    <source>
        <dbReference type="EMBL" id="OBS16351.1"/>
    </source>
</evidence>
<comment type="caution">
    <text evidence="7">The sequence shown here is derived from an EMBL/GenBank/DDBJ whole genome shotgun (WGS) entry which is preliminary data.</text>
</comment>
<dbReference type="EMBL" id="LYXU01000101">
    <property type="protein sequence ID" value="OBS16359.1"/>
    <property type="molecule type" value="Genomic_DNA"/>
</dbReference>
<reference evidence="7 8" key="1">
    <citation type="submission" date="2016-06" db="EMBL/GenBank/DDBJ databases">
        <title>Living apart together: crosstalk between the core and supernumerary genomes in a fungal plant pathogen.</title>
        <authorList>
            <person name="Vanheule A."/>
            <person name="Audenaert K."/>
            <person name="Warris S."/>
            <person name="Van De Geest H."/>
            <person name="Schijlen E."/>
            <person name="Hofte M."/>
            <person name="De Saeger S."/>
            <person name="Haesaert G."/>
            <person name="Waalwijk C."/>
            <person name="Van Der Lee T."/>
        </authorList>
    </citation>
    <scope>NUCLEOTIDE SEQUENCE [LARGE SCALE GENOMIC DNA]</scope>
    <source>
        <strain evidence="7 8">2516</strain>
    </source>
</reference>
<proteinExistence type="predicted"/>
<evidence type="ECO:0000313" key="7">
    <source>
        <dbReference type="EMBL" id="OBS16359.1"/>
    </source>
</evidence>
<gene>
    <name evidence="7" type="ORF">FPOA_12981</name>
    <name evidence="6" type="ORF">FPOA_12985</name>
    <name evidence="5" type="ORF">FPOA_13093</name>
    <name evidence="4" type="ORF">FPOA_13997</name>
</gene>
<sequence length="446" mass="50137">MISLLPSELICMITELCSLGAQASLARSCRVLYNICKPILYRNDVINHRSSSVFYSIVYCRDRRDALRILEAAKEGGAAFTKCQDAQKWHPLSFHRIDATLYSPLHLAARRGLDDIVAYLINHGLDIDDKEGIDLSRRTPLMEAILNHQELTAVLIVRRGASRGLRPPDLEAFQAAIREGMTYLLRVMVERNALDVNSEIGYGCTPLALAVCHRKGPVMAALLELGAHALPAMRRFCSDNAFLSILWMLDSASSHLLKSLELGGMLELAFSIATERVSSVQTNRQVVALERLLKLLYRDGQMNGNTVSLPARDFSDFLDALLQMVLSIDYTDTRLAGLFHSWGATIQTGVYLRLNKVLRSSVFEENIRLCLRRHPGLLHCFDFVHSHSLHCPALAGRWAVRYFLDHVPGYMLWLIQELKQQGFPLDRHGVEQLDLSKFKEDGSIPG</sequence>
<evidence type="ECO:0000313" key="5">
    <source>
        <dbReference type="EMBL" id="OBS16206.1"/>
    </source>
</evidence>
<dbReference type="InterPro" id="IPR002110">
    <property type="entry name" value="Ankyrin_rpt"/>
</dbReference>
<dbReference type="SUPFAM" id="SSF48403">
    <property type="entry name" value="Ankyrin repeat"/>
    <property type="match status" value="1"/>
</dbReference>
<feature type="repeat" description="ANK" evidence="3">
    <location>
        <begin position="100"/>
        <end position="132"/>
    </location>
</feature>
<organism evidence="7 8">
    <name type="scientific">Fusarium poae</name>
    <dbReference type="NCBI Taxonomy" id="36050"/>
    <lineage>
        <taxon>Eukaryota</taxon>
        <taxon>Fungi</taxon>
        <taxon>Dikarya</taxon>
        <taxon>Ascomycota</taxon>
        <taxon>Pezizomycotina</taxon>
        <taxon>Sordariomycetes</taxon>
        <taxon>Hypocreomycetidae</taxon>
        <taxon>Hypocreales</taxon>
        <taxon>Nectriaceae</taxon>
        <taxon>Fusarium</taxon>
    </lineage>
</organism>
<evidence type="ECO:0000256" key="1">
    <source>
        <dbReference type="ARBA" id="ARBA00022737"/>
    </source>
</evidence>
<keyword evidence="1" id="KW-0677">Repeat</keyword>
<evidence type="ECO:0000313" key="4">
    <source>
        <dbReference type="EMBL" id="OBS15123.1"/>
    </source>
</evidence>
<dbReference type="SMART" id="SM00248">
    <property type="entry name" value="ANK"/>
    <property type="match status" value="4"/>
</dbReference>
<evidence type="ECO:0000256" key="2">
    <source>
        <dbReference type="ARBA" id="ARBA00023043"/>
    </source>
</evidence>
<dbReference type="OMA" id="MACEDGM"/>
<dbReference type="EMBL" id="LYXU01000175">
    <property type="protein sequence ID" value="OBS15123.1"/>
    <property type="molecule type" value="Genomic_DNA"/>
</dbReference>
<dbReference type="Proteomes" id="UP000091967">
    <property type="component" value="Unassembled WGS sequence"/>
</dbReference>
<dbReference type="InterPro" id="IPR036770">
    <property type="entry name" value="Ankyrin_rpt-contain_sf"/>
</dbReference>
<accession>A0A1B8A7B1</accession>
<keyword evidence="2 3" id="KW-0040">ANK repeat</keyword>
<dbReference type="Gene3D" id="1.25.40.20">
    <property type="entry name" value="Ankyrin repeat-containing domain"/>
    <property type="match status" value="1"/>
</dbReference>
<dbReference type="PANTHER" id="PTHR24171">
    <property type="entry name" value="ANKYRIN REPEAT DOMAIN-CONTAINING PROTEIN 39-RELATED"/>
    <property type="match status" value="1"/>
</dbReference>